<reference evidence="2" key="1">
    <citation type="submission" date="2025-05" db="UniProtKB">
        <authorList>
            <consortium name="RefSeq"/>
        </authorList>
    </citation>
    <scope>NUCLEOTIDE SEQUENCE [LARGE SCALE GENOMIC DNA]</scope>
    <source>
        <strain evidence="2">14028-0561.14</strain>
    </source>
</reference>
<dbReference type="OrthoDB" id="7990365at2759"/>
<organism evidence="2 3">
    <name type="scientific">Drosophila kikkawai</name>
    <name type="common">Fruit fly</name>
    <dbReference type="NCBI Taxonomy" id="30033"/>
    <lineage>
        <taxon>Eukaryota</taxon>
        <taxon>Metazoa</taxon>
        <taxon>Ecdysozoa</taxon>
        <taxon>Arthropoda</taxon>
        <taxon>Hexapoda</taxon>
        <taxon>Insecta</taxon>
        <taxon>Pterygota</taxon>
        <taxon>Neoptera</taxon>
        <taxon>Endopterygota</taxon>
        <taxon>Diptera</taxon>
        <taxon>Brachycera</taxon>
        <taxon>Muscomorpha</taxon>
        <taxon>Ephydroidea</taxon>
        <taxon>Drosophilidae</taxon>
        <taxon>Drosophila</taxon>
        <taxon>Sophophora</taxon>
    </lineage>
</organism>
<feature type="region of interest" description="Disordered" evidence="1">
    <location>
        <begin position="893"/>
        <end position="935"/>
    </location>
</feature>
<evidence type="ECO:0000313" key="3">
    <source>
        <dbReference type="RefSeq" id="XP_017021914.1"/>
    </source>
</evidence>
<feature type="compositionally biased region" description="Basic and acidic residues" evidence="1">
    <location>
        <begin position="923"/>
        <end position="934"/>
    </location>
</feature>
<evidence type="ECO:0000313" key="2">
    <source>
        <dbReference type="Proteomes" id="UP001652661"/>
    </source>
</evidence>
<feature type="region of interest" description="Disordered" evidence="1">
    <location>
        <begin position="1521"/>
        <end position="1540"/>
    </location>
</feature>
<proteinExistence type="predicted"/>
<accession>A0A6P4IE10</accession>
<dbReference type="Proteomes" id="UP001652661">
    <property type="component" value="Chromosome 2R"/>
</dbReference>
<protein>
    <submittedName>
        <fullName evidence="3">Uncharacterized protein ms(2)34Fe</fullName>
    </submittedName>
</protein>
<gene>
    <name evidence="3" type="primary">ms(2)34Fe</name>
</gene>
<feature type="compositionally biased region" description="Polar residues" evidence="1">
    <location>
        <begin position="909"/>
        <end position="922"/>
    </location>
</feature>
<keyword evidence="2" id="KW-1185">Reference proteome</keyword>
<reference evidence="3" key="2">
    <citation type="submission" date="2025-08" db="UniProtKB">
        <authorList>
            <consortium name="RefSeq"/>
        </authorList>
    </citation>
    <scope>IDENTIFICATION</scope>
    <source>
        <strain evidence="3">14028-0561.14</strain>
        <tissue evidence="3">Whole fly</tissue>
    </source>
</reference>
<dbReference type="RefSeq" id="XP_017021914.1">
    <property type="nucleotide sequence ID" value="XM_017166425.3"/>
</dbReference>
<evidence type="ECO:0000256" key="1">
    <source>
        <dbReference type="SAM" id="MobiDB-lite"/>
    </source>
</evidence>
<sequence>MSFAQKSLRSSRRTRRSFGSLDIGHYIYCVNFYDNGLRAVRDEFVKRVASGTRREVFVIDLDKEVEEANNQNQRISRLRSLGSVKSAVDRLSVALMRIRDCVAEYDKVTKDIEAEANFDLHSYWQRNIPAQLKNLTPVATKKKDVTESSRGLATAKPKAGKSTSDKVHLAKINCRSITAKEHHKVGKGLPASRRVYIRDHPVFTKLLILIVGSMDNDFYKMLLASEQPLRAIVHFLPEESAYDLLVPRPRRVVQLKETLAAIQRDIHSLRKRTAVKPVGIFQQQLPQMSACMASKFTDDVFDQLSWYMYDLETLREWYRMYYVEPYNEIDVKMNPLLSMRETFHMVESLSIQGHYLKSQMPNARADDVTIYLYLESMMSTFGNPRDLMTEEEVLMLANPTPSVQTRVLDKVKVYANAFKSLVKLAKNERIFVEQANSLLANLISYMDQSVMQSVYSSCLEYNLLRRYFSTGYISHSLHVEPYHGELELIWLPKYAELYLTDDSVTQRILQLVNEYDDFSVEEMHPNVRLYTFRRTFNEVFENEKQIVIPTRLCFRDFTLYEMEQFLNDLVTPKMFNDMNGSHISADQSFYNDNNNISDTIMVACSEDNVRVPINSNIFVRPRSIKGQLSKDRKVEQDDNRSISQKPSMLQDVQSIKTNRHSSVATKDLQSAESKTFQVGLGQDHPMLKGYNLDDTLQTIKCKTSKYFFEEGRIILYEEMWNFRQMNKTLLLEIGGQKVHFRSAASPIDALAADGCVRIESKNGISVRALASDSECSKAVLSFPNGLSTFCQDTHVEHMWQYQDNELKESRRVCTPFGCVIVFYQSTDTVLIMRYNGEVYHLYSSTEADNEEEEDQNSEFLNACSTQSTYSSYHPIATDGKKKGRCRQFRSKTSSAFRESGGADNVLRPSVQSTDSKKTQQSRVSKESIAGDRKSRTAKSKQAAALFASVQFEMNFLKFIMELYKLSYRHLKLITSVGSVVHMQQDGSIWCGKPFRNSEWHDYFANEAYSMRDDGVKMVWSLEELRCYHSDGTVITSGTIDGWDPGTEVDEIDLEISSSSSHLNRDTPEKRQKEKETIYINNPTGLSYGVSQPVEIDLVSKSSSITTTPKLASMTDYLVEEEEGEIIHDMSYITYMLNSVFIHHRVYAGIKFSNVDLSFDTTIFTSDNLRVRVFKDPSEGEFQQYGQDSDFLSSEADSDEWTKPGIRKTARIPGQSEELSEEVSESVVIDPTAVEIEGDNLMLRIHKNNVTIQTQIQKPGCNENAKCGLTRIQDDIKLKVNFDQSLSLTFRNWVDTVTSFINCFCPKWRTKYFVETQNSRCQKKGFDLFTSVPPLGQYNFCAGNYFIDVSALTSVNSLLKNHYDWVDKDMEKFPRFPLHKKEPPVTEFPLILNSRIFVEIPAQLGNTDRLHQFVSEFDTIQFKKQRYRFNNAALFHLHPRLRSIMQSEISKRSWKSRHAEHRRRLFMEQQRLSLYMAMLKHKVYPNYFQFKDKFYSHVRNIDFFEFMTSKCNENVHPHEIELDRVEPTENPPKKPKHKSNKKCVCPKYISSLD</sequence>
<name>A0A6P4IE10_DROKI</name>